<dbReference type="EMBL" id="SNZK01000009">
    <property type="protein sequence ID" value="TDR52192.1"/>
    <property type="molecule type" value="Genomic_DNA"/>
</dbReference>
<dbReference type="AlphaFoldDB" id="A0A4R6ZJ23"/>
<proteinExistence type="predicted"/>
<sequence>MRNRYSWMLLVLALSVSVFFVGKHYYTKAYAQKAIDVFVMKQGVPSKDIYEEKFVWDWQKSGSYVKSFKVRGDSADIVYQYLFIEKGQDVLFTPYSPTSDEPNVKYTPEKTEDDFNLYHGEAYEDGGTSLYVYRLKLYTGRGPELSMGKLVLHNSNNIFDANGEPIEATEIKKGDKLSIYLDEKVAVIETYPGQIDDKYIFKIVRE</sequence>
<dbReference type="Proteomes" id="UP000295558">
    <property type="component" value="Unassembled WGS sequence"/>
</dbReference>
<protein>
    <submittedName>
        <fullName evidence="1">Uncharacterized protein DUF3139</fullName>
    </submittedName>
</protein>
<dbReference type="RefSeq" id="WP_133620834.1">
    <property type="nucleotide sequence ID" value="NZ_JAARQJ010000001.1"/>
</dbReference>
<comment type="caution">
    <text evidence="1">The sequence shown here is derived from an EMBL/GenBank/DDBJ whole genome shotgun (WGS) entry which is preliminary data.</text>
</comment>
<dbReference type="STRING" id="1265846.PROCOU_09751"/>
<reference evidence="1 2" key="1">
    <citation type="submission" date="2019-03" db="EMBL/GenBank/DDBJ databases">
        <title>Genomic Encyclopedia of Type Strains, Phase III (KMG-III): the genomes of soil and plant-associated and newly described type strains.</title>
        <authorList>
            <person name="Whitman W."/>
        </authorList>
    </citation>
    <scope>NUCLEOTIDE SEQUENCE [LARGE SCALE GENOMIC DNA]</scope>
    <source>
        <strain evidence="1 2">CECT 7972</strain>
    </source>
</reference>
<evidence type="ECO:0000313" key="2">
    <source>
        <dbReference type="Proteomes" id="UP000295558"/>
    </source>
</evidence>
<dbReference type="OrthoDB" id="2365931at2"/>
<keyword evidence="2" id="KW-1185">Reference proteome</keyword>
<organism evidence="1 2">
    <name type="scientific">Listeria rocourtiae</name>
    <dbReference type="NCBI Taxonomy" id="647910"/>
    <lineage>
        <taxon>Bacteria</taxon>
        <taxon>Bacillati</taxon>
        <taxon>Bacillota</taxon>
        <taxon>Bacilli</taxon>
        <taxon>Bacillales</taxon>
        <taxon>Listeriaceae</taxon>
        <taxon>Listeria</taxon>
    </lineage>
</organism>
<name>A0A4R6ZJ23_9LIST</name>
<gene>
    <name evidence="1" type="ORF">DFP96_10982</name>
</gene>
<evidence type="ECO:0000313" key="1">
    <source>
        <dbReference type="EMBL" id="TDR52192.1"/>
    </source>
</evidence>
<accession>A0A4R6ZJ23</accession>